<feature type="signal peptide" evidence="1">
    <location>
        <begin position="1"/>
        <end position="19"/>
    </location>
</feature>
<keyword evidence="3" id="KW-1185">Reference proteome</keyword>
<keyword evidence="1" id="KW-0732">Signal</keyword>
<protein>
    <recommendedName>
        <fullName evidence="4">Integumentary mucin C.1-like</fullName>
    </recommendedName>
</protein>
<evidence type="ECO:0000313" key="2">
    <source>
        <dbReference type="EMBL" id="KAJ8496168.1"/>
    </source>
</evidence>
<dbReference type="Proteomes" id="UP001215151">
    <property type="component" value="Unassembled WGS sequence"/>
</dbReference>
<feature type="chain" id="PRO_5042085516" description="Integumentary mucin C.1-like" evidence="1">
    <location>
        <begin position="20"/>
        <end position="119"/>
    </location>
</feature>
<organism evidence="2 3">
    <name type="scientific">Trametes cubensis</name>
    <dbReference type="NCBI Taxonomy" id="1111947"/>
    <lineage>
        <taxon>Eukaryota</taxon>
        <taxon>Fungi</taxon>
        <taxon>Dikarya</taxon>
        <taxon>Basidiomycota</taxon>
        <taxon>Agaricomycotina</taxon>
        <taxon>Agaricomycetes</taxon>
        <taxon>Polyporales</taxon>
        <taxon>Polyporaceae</taxon>
        <taxon>Trametes</taxon>
    </lineage>
</organism>
<accession>A0AAD7XFY8</accession>
<evidence type="ECO:0000313" key="3">
    <source>
        <dbReference type="Proteomes" id="UP001215151"/>
    </source>
</evidence>
<evidence type="ECO:0008006" key="4">
    <source>
        <dbReference type="Google" id="ProtNLM"/>
    </source>
</evidence>
<comment type="caution">
    <text evidence="2">The sequence shown here is derived from an EMBL/GenBank/DDBJ whole genome shotgun (WGS) entry which is preliminary data.</text>
</comment>
<gene>
    <name evidence="2" type="ORF">ONZ51_g1245</name>
</gene>
<sequence length="119" mass="12244">MRLATFLVLTTLLIPTICGVGHVAIPQMTDTSTSLVANLTSTATTNLAGSVTSTRVPTAKRSTTVATTTTITTAMTMITAMNTTTTTTTTTTTAMNTTTTTTTLLGLFRGGTHVKIVGV</sequence>
<dbReference type="AlphaFoldDB" id="A0AAD7XFY8"/>
<evidence type="ECO:0000256" key="1">
    <source>
        <dbReference type="SAM" id="SignalP"/>
    </source>
</evidence>
<dbReference type="EMBL" id="JAPEVG010000017">
    <property type="protein sequence ID" value="KAJ8496168.1"/>
    <property type="molecule type" value="Genomic_DNA"/>
</dbReference>
<name>A0AAD7XFY8_9APHY</name>
<reference evidence="2" key="1">
    <citation type="submission" date="2022-11" db="EMBL/GenBank/DDBJ databases">
        <title>Genome Sequence of Cubamyces cubensis.</title>
        <authorList>
            <person name="Buettner E."/>
        </authorList>
    </citation>
    <scope>NUCLEOTIDE SEQUENCE</scope>
    <source>
        <strain evidence="2">MPL-01</strain>
    </source>
</reference>
<proteinExistence type="predicted"/>